<evidence type="ECO:0000256" key="6">
    <source>
        <dbReference type="SAM" id="MobiDB-lite"/>
    </source>
</evidence>
<evidence type="ECO:0000256" key="5">
    <source>
        <dbReference type="ARBA" id="ARBA00023242"/>
    </source>
</evidence>
<keyword evidence="5" id="KW-0539">Nucleus</keyword>
<sequence>MLTQQSKSSMEEFSSLLEGQTSMEPTISTTQEGVSRDWTQESVIPQHQLTPQIGTSSQGSVNNNFTNFSTQQCDILSVLEATLDERHIEDSLVRSKLLSHQLGPHTMNDREPNNRRENDQRQHGGHRNLSGKTIGNKSSLYRGVIKCNEQRFEAFVWDNTDPGDKGRIGGYWTEIDAARAHDLLSIKMGGLTTLTNFPVRCYSTEMDEMQSMNKMDYIHAVRSTL</sequence>
<dbReference type="Gene3D" id="3.30.730.10">
    <property type="entry name" value="AP2/ERF domain"/>
    <property type="match status" value="1"/>
</dbReference>
<dbReference type="SUPFAM" id="SSF54171">
    <property type="entry name" value="DNA-binding domain"/>
    <property type="match status" value="1"/>
</dbReference>
<name>A0A371DZE8_MUCPR</name>
<feature type="domain" description="AP2/ERF" evidence="7">
    <location>
        <begin position="140"/>
        <end position="198"/>
    </location>
</feature>
<dbReference type="GO" id="GO:0005634">
    <property type="term" value="C:nucleus"/>
    <property type="evidence" value="ECO:0007669"/>
    <property type="project" value="UniProtKB-SubCell"/>
</dbReference>
<keyword evidence="2" id="KW-0805">Transcription regulation</keyword>
<dbReference type="PANTHER" id="PTHR32467:SF81">
    <property type="entry name" value="OS06G0145700 PROTEIN"/>
    <property type="match status" value="1"/>
</dbReference>
<dbReference type="SMART" id="SM00380">
    <property type="entry name" value="AP2"/>
    <property type="match status" value="1"/>
</dbReference>
<keyword evidence="9" id="KW-1185">Reference proteome</keyword>
<feature type="region of interest" description="Disordered" evidence="6">
    <location>
        <begin position="99"/>
        <end position="133"/>
    </location>
</feature>
<gene>
    <name evidence="8" type="primary">AIL7</name>
    <name evidence="8" type="ORF">CR513_62831</name>
</gene>
<evidence type="ECO:0000256" key="3">
    <source>
        <dbReference type="ARBA" id="ARBA00023125"/>
    </source>
</evidence>
<dbReference type="AlphaFoldDB" id="A0A371DZE8"/>
<reference evidence="8" key="1">
    <citation type="submission" date="2018-05" db="EMBL/GenBank/DDBJ databases">
        <title>Draft genome of Mucuna pruriens seed.</title>
        <authorList>
            <person name="Nnadi N.E."/>
            <person name="Vos R."/>
            <person name="Hasami M.H."/>
            <person name="Devisetty U.K."/>
            <person name="Aguiy J.C."/>
        </authorList>
    </citation>
    <scope>NUCLEOTIDE SEQUENCE [LARGE SCALE GENOMIC DNA]</scope>
    <source>
        <strain evidence="8">JCA_2017</strain>
    </source>
</reference>
<feature type="non-terminal residue" evidence="8">
    <location>
        <position position="1"/>
    </location>
</feature>
<dbReference type="InterPro" id="IPR036955">
    <property type="entry name" value="AP2/ERF_dom_sf"/>
</dbReference>
<evidence type="ECO:0000256" key="4">
    <source>
        <dbReference type="ARBA" id="ARBA00023163"/>
    </source>
</evidence>
<evidence type="ECO:0000313" key="9">
    <source>
        <dbReference type="Proteomes" id="UP000257109"/>
    </source>
</evidence>
<dbReference type="GO" id="GO:0003677">
    <property type="term" value="F:DNA binding"/>
    <property type="evidence" value="ECO:0007669"/>
    <property type="project" value="UniProtKB-KW"/>
</dbReference>
<dbReference type="InterPro" id="IPR016177">
    <property type="entry name" value="DNA-bd_dom_sf"/>
</dbReference>
<dbReference type="PANTHER" id="PTHR32467">
    <property type="entry name" value="AP2-LIKE ETHYLENE-RESPONSIVE TRANSCRIPTION FACTOR"/>
    <property type="match status" value="1"/>
</dbReference>
<evidence type="ECO:0000256" key="1">
    <source>
        <dbReference type="ARBA" id="ARBA00004123"/>
    </source>
</evidence>
<feature type="compositionally biased region" description="Polar residues" evidence="6">
    <location>
        <begin position="1"/>
        <end position="33"/>
    </location>
</feature>
<organism evidence="8 9">
    <name type="scientific">Mucuna pruriens</name>
    <name type="common">Velvet bean</name>
    <name type="synonym">Dolichos pruriens</name>
    <dbReference type="NCBI Taxonomy" id="157652"/>
    <lineage>
        <taxon>Eukaryota</taxon>
        <taxon>Viridiplantae</taxon>
        <taxon>Streptophyta</taxon>
        <taxon>Embryophyta</taxon>
        <taxon>Tracheophyta</taxon>
        <taxon>Spermatophyta</taxon>
        <taxon>Magnoliopsida</taxon>
        <taxon>eudicotyledons</taxon>
        <taxon>Gunneridae</taxon>
        <taxon>Pentapetalae</taxon>
        <taxon>rosids</taxon>
        <taxon>fabids</taxon>
        <taxon>Fabales</taxon>
        <taxon>Fabaceae</taxon>
        <taxon>Papilionoideae</taxon>
        <taxon>50 kb inversion clade</taxon>
        <taxon>NPAAA clade</taxon>
        <taxon>indigoferoid/millettioid clade</taxon>
        <taxon>Phaseoleae</taxon>
        <taxon>Mucuna</taxon>
    </lineage>
</organism>
<evidence type="ECO:0000259" key="7">
    <source>
        <dbReference type="PROSITE" id="PS51032"/>
    </source>
</evidence>
<dbReference type="Proteomes" id="UP000257109">
    <property type="component" value="Unassembled WGS sequence"/>
</dbReference>
<dbReference type="STRING" id="157652.A0A371DZE8"/>
<accession>A0A371DZE8</accession>
<dbReference type="OrthoDB" id="1412857at2759"/>
<comment type="subcellular location">
    <subcellularLocation>
        <location evidence="1">Nucleus</location>
    </subcellularLocation>
</comment>
<comment type="caution">
    <text evidence="8">The sequence shown here is derived from an EMBL/GenBank/DDBJ whole genome shotgun (WGS) entry which is preliminary data.</text>
</comment>
<dbReference type="PROSITE" id="PS51032">
    <property type="entry name" value="AP2_ERF"/>
    <property type="match status" value="1"/>
</dbReference>
<protein>
    <submittedName>
        <fullName evidence="8">AP2-like ethylene-responsive transcription factor AIL7</fullName>
    </submittedName>
</protein>
<keyword evidence="3" id="KW-0238">DNA-binding</keyword>
<evidence type="ECO:0000256" key="2">
    <source>
        <dbReference type="ARBA" id="ARBA00023015"/>
    </source>
</evidence>
<feature type="region of interest" description="Disordered" evidence="6">
    <location>
        <begin position="1"/>
        <end position="35"/>
    </location>
</feature>
<proteinExistence type="predicted"/>
<dbReference type="EMBL" id="QJKJ01018056">
    <property type="protein sequence ID" value="RDX57894.1"/>
    <property type="molecule type" value="Genomic_DNA"/>
</dbReference>
<dbReference type="GO" id="GO:0003700">
    <property type="term" value="F:DNA-binding transcription factor activity"/>
    <property type="evidence" value="ECO:0007669"/>
    <property type="project" value="InterPro"/>
</dbReference>
<keyword evidence="4" id="KW-0804">Transcription</keyword>
<feature type="compositionally biased region" description="Basic and acidic residues" evidence="6">
    <location>
        <begin position="107"/>
        <end position="122"/>
    </location>
</feature>
<evidence type="ECO:0000313" key="8">
    <source>
        <dbReference type="EMBL" id="RDX57894.1"/>
    </source>
</evidence>
<dbReference type="InterPro" id="IPR001471">
    <property type="entry name" value="AP2/ERF_dom"/>
</dbReference>